<evidence type="ECO:0000313" key="4">
    <source>
        <dbReference type="Ensembl" id="ENSGMOP00000057015.1"/>
    </source>
</evidence>
<sequence>MDFIQRSSVKIPNAVIVDGITESVQVEKVIDFLKKYGAIQRTLLVEDESSDLHKNLIVEYASGSAVQAMQSLLPYRHTLKSDSNVVYNVEALSSVYTSKLGSSATKTYLTELKELAKLSGKDYEAVLREMMMHIGSDFESMQSANEPSPLVLSEFPVESPQPTSPFSGPPQDDSGENSAMSAPVVDQRRVLSLSASDINPPEVQKVVVEHIVRRGDAGSSSSFPVRLRSFSGKIPRPNSEVDYDTWRSHIDLLLNDPSMSPLQVSRRILESLLSPAADVVRGLCSNSLPSAYLQLLDSAFGAVEDGEELFAQFMSTLQDPGEKPSAYLQRLQLTLNQAVKRGGVVPGEVGKYLLKQFCRGCWDTALLSSLQLEQKINLAPPFSELLLMLRTEEDRQAVKASRMRKHVGSTRQRVQLQSQSSCIVEPTENPETQPSAIDDLRKQVASLQSQLTTLMDQRTPGGFSDRGAAGKTQSRVSTSHSTKPDMTKQPRKNYTNNPRPWYCFSCGEDGHVSTFCTNDSNPTLVTEKRKKLEERQHKWEQQNCPDLPLN</sequence>
<reference evidence="4" key="1">
    <citation type="submission" date="2025-08" db="UniProtKB">
        <authorList>
            <consortium name="Ensembl"/>
        </authorList>
    </citation>
    <scope>IDENTIFICATION</scope>
</reference>
<evidence type="ECO:0000256" key="1">
    <source>
        <dbReference type="PROSITE-ProRule" id="PRU00047"/>
    </source>
</evidence>
<keyword evidence="1" id="KW-0862">Zinc</keyword>
<keyword evidence="1" id="KW-0863">Zinc-finger</keyword>
<dbReference type="GO" id="GO:0003676">
    <property type="term" value="F:nucleic acid binding"/>
    <property type="evidence" value="ECO:0007669"/>
    <property type="project" value="InterPro"/>
</dbReference>
<dbReference type="InterPro" id="IPR026523">
    <property type="entry name" value="PNMA"/>
</dbReference>
<feature type="domain" description="CCHC-type" evidence="3">
    <location>
        <begin position="503"/>
        <end position="518"/>
    </location>
</feature>
<name>A0A8C5C8V6_GADMO</name>
<dbReference type="PANTHER" id="PTHR23095:SF53">
    <property type="entry name" value="ZINC FINGER CCHC DOMAIN-CONTAINING PROTEIN 12-LIKE"/>
    <property type="match status" value="1"/>
</dbReference>
<dbReference type="GeneTree" id="ENSGT01030000234522"/>
<protein>
    <recommendedName>
        <fullName evidence="3">CCHC-type domain-containing protein</fullName>
    </recommendedName>
</protein>
<dbReference type="PANTHER" id="PTHR23095">
    <property type="entry name" value="PARANEOPLASTIC ANTIGEN"/>
    <property type="match status" value="1"/>
</dbReference>
<keyword evidence="1" id="KW-0479">Metal-binding</keyword>
<feature type="compositionally biased region" description="Polar residues" evidence="2">
    <location>
        <begin position="471"/>
        <end position="481"/>
    </location>
</feature>
<feature type="region of interest" description="Disordered" evidence="2">
    <location>
        <begin position="152"/>
        <end position="182"/>
    </location>
</feature>
<organism evidence="4 5">
    <name type="scientific">Gadus morhua</name>
    <name type="common">Atlantic cod</name>
    <dbReference type="NCBI Taxonomy" id="8049"/>
    <lineage>
        <taxon>Eukaryota</taxon>
        <taxon>Metazoa</taxon>
        <taxon>Chordata</taxon>
        <taxon>Craniata</taxon>
        <taxon>Vertebrata</taxon>
        <taxon>Euteleostomi</taxon>
        <taxon>Actinopterygii</taxon>
        <taxon>Neopterygii</taxon>
        <taxon>Teleostei</taxon>
        <taxon>Neoteleostei</taxon>
        <taxon>Acanthomorphata</taxon>
        <taxon>Zeiogadaria</taxon>
        <taxon>Gadariae</taxon>
        <taxon>Gadiformes</taxon>
        <taxon>Gadoidei</taxon>
        <taxon>Gadidae</taxon>
        <taxon>Gadus</taxon>
    </lineage>
</organism>
<reference evidence="4" key="2">
    <citation type="submission" date="2025-09" db="UniProtKB">
        <authorList>
            <consortium name="Ensembl"/>
        </authorList>
    </citation>
    <scope>IDENTIFICATION</scope>
</reference>
<feature type="region of interest" description="Disordered" evidence="2">
    <location>
        <begin position="402"/>
        <end position="434"/>
    </location>
</feature>
<dbReference type="OMA" id="WDNTILT"/>
<evidence type="ECO:0000259" key="3">
    <source>
        <dbReference type="PROSITE" id="PS50158"/>
    </source>
</evidence>
<dbReference type="PROSITE" id="PS50158">
    <property type="entry name" value="ZF_CCHC"/>
    <property type="match status" value="1"/>
</dbReference>
<dbReference type="InterPro" id="IPR048270">
    <property type="entry name" value="PNMA_C"/>
</dbReference>
<evidence type="ECO:0000256" key="2">
    <source>
        <dbReference type="SAM" id="MobiDB-lite"/>
    </source>
</evidence>
<dbReference type="AlphaFoldDB" id="A0A8C5C8V6"/>
<dbReference type="InterPro" id="IPR001878">
    <property type="entry name" value="Znf_CCHC"/>
</dbReference>
<evidence type="ECO:0000313" key="5">
    <source>
        <dbReference type="Proteomes" id="UP000694546"/>
    </source>
</evidence>
<dbReference type="Pfam" id="PF14893">
    <property type="entry name" value="PNMA"/>
    <property type="match status" value="1"/>
</dbReference>
<keyword evidence="5" id="KW-1185">Reference proteome</keyword>
<dbReference type="Ensembl" id="ENSGMOT00000028939.1">
    <property type="protein sequence ID" value="ENSGMOP00000057015.1"/>
    <property type="gene ID" value="ENSGMOG00000037150.1"/>
</dbReference>
<dbReference type="GO" id="GO:0008270">
    <property type="term" value="F:zinc ion binding"/>
    <property type="evidence" value="ECO:0007669"/>
    <property type="project" value="UniProtKB-KW"/>
</dbReference>
<feature type="compositionally biased region" description="Polar residues" evidence="2">
    <location>
        <begin position="409"/>
        <end position="422"/>
    </location>
</feature>
<dbReference type="Proteomes" id="UP000694546">
    <property type="component" value="Chromosome 10"/>
</dbReference>
<proteinExistence type="predicted"/>
<accession>A0A8C5C8V6</accession>
<feature type="region of interest" description="Disordered" evidence="2">
    <location>
        <begin position="454"/>
        <end position="494"/>
    </location>
</feature>